<accession>A0A6J6EL17</accession>
<gene>
    <name evidence="1" type="ORF">UFOPK1747_00327</name>
</gene>
<reference evidence="1" key="1">
    <citation type="submission" date="2020-05" db="EMBL/GenBank/DDBJ databases">
        <authorList>
            <person name="Chiriac C."/>
            <person name="Salcher M."/>
            <person name="Ghai R."/>
            <person name="Kavagutti S V."/>
        </authorList>
    </citation>
    <scope>NUCLEOTIDE SEQUENCE</scope>
</reference>
<proteinExistence type="predicted"/>
<dbReference type="AlphaFoldDB" id="A0A6J6EL17"/>
<organism evidence="1">
    <name type="scientific">freshwater metagenome</name>
    <dbReference type="NCBI Taxonomy" id="449393"/>
    <lineage>
        <taxon>unclassified sequences</taxon>
        <taxon>metagenomes</taxon>
        <taxon>ecological metagenomes</taxon>
    </lineage>
</organism>
<protein>
    <submittedName>
        <fullName evidence="1">Unannotated protein</fullName>
    </submittedName>
</protein>
<sequence>MCNSAGFNLNGSGNQECEKSKVAVPSITNSYVAAPVSDNETIAKQVGLSEKFT</sequence>
<name>A0A6J6EL17_9ZZZZ</name>
<evidence type="ECO:0000313" key="1">
    <source>
        <dbReference type="EMBL" id="CAB4577240.1"/>
    </source>
</evidence>
<dbReference type="EMBL" id="CAEZTV010000030">
    <property type="protein sequence ID" value="CAB4577240.1"/>
    <property type="molecule type" value="Genomic_DNA"/>
</dbReference>